<proteinExistence type="predicted"/>
<accession>A0A1Z5JMF3</accession>
<evidence type="ECO:0000313" key="1">
    <source>
        <dbReference type="EMBL" id="GAX15203.1"/>
    </source>
</evidence>
<name>A0A1Z5JMF3_FISSO</name>
<dbReference type="PANTHER" id="PTHR31591:SF1">
    <property type="entry name" value="UPF0613 PROTEIN PB24D3.06C"/>
    <property type="match status" value="1"/>
</dbReference>
<sequence>MRLPVPASPYGTLTGDLFSYTMTPTNLVAFETSPSRPSKCILLGGLSDGLLPTPYCKELAEQLPEQWSLVQPLLQSSYTGFGHGALDRDVQDLETLFLYLQTHRRAESFTLMGHSTGCQCIVHYLKTGKQSLRLAVLQAPVSDREHAATSPQYAHFLSLAQDMRHQNKLQEMMPREAFWAPITAERYLDLHERGGKDDYFSSDYSAEELIERLQHVSAFGERTDDTSDSRRFQCCVAYSGADEYVPDHVDKAALTQRLVDAMNHGSSSPIAHPLYLPSSNHNLSNHEQEREQFIHHIVQLLQD</sequence>
<evidence type="ECO:0008006" key="3">
    <source>
        <dbReference type="Google" id="ProtNLM"/>
    </source>
</evidence>
<dbReference type="Gene3D" id="3.40.50.1820">
    <property type="entry name" value="alpha/beta hydrolase"/>
    <property type="match status" value="1"/>
</dbReference>
<dbReference type="EMBL" id="BDSP01000087">
    <property type="protein sequence ID" value="GAX15203.1"/>
    <property type="molecule type" value="Genomic_DNA"/>
</dbReference>
<dbReference type="SUPFAM" id="SSF53474">
    <property type="entry name" value="alpha/beta-Hydrolases"/>
    <property type="match status" value="1"/>
</dbReference>
<protein>
    <recommendedName>
        <fullName evidence="3">AB hydrolase-1 domain-containing protein</fullName>
    </recommendedName>
</protein>
<dbReference type="InterPro" id="IPR029058">
    <property type="entry name" value="AB_hydrolase_fold"/>
</dbReference>
<reference evidence="1 2" key="1">
    <citation type="journal article" date="2015" name="Plant Cell">
        <title>Oil accumulation by the oleaginous diatom Fistulifera solaris as revealed by the genome and transcriptome.</title>
        <authorList>
            <person name="Tanaka T."/>
            <person name="Maeda Y."/>
            <person name="Veluchamy A."/>
            <person name="Tanaka M."/>
            <person name="Abida H."/>
            <person name="Marechal E."/>
            <person name="Bowler C."/>
            <person name="Muto M."/>
            <person name="Sunaga Y."/>
            <person name="Tanaka M."/>
            <person name="Yoshino T."/>
            <person name="Taniguchi T."/>
            <person name="Fukuda Y."/>
            <person name="Nemoto M."/>
            <person name="Matsumoto M."/>
            <person name="Wong P.S."/>
            <person name="Aburatani S."/>
            <person name="Fujibuchi W."/>
        </authorList>
    </citation>
    <scope>NUCLEOTIDE SEQUENCE [LARGE SCALE GENOMIC DNA]</scope>
    <source>
        <strain evidence="1 2">JPCC DA0580</strain>
    </source>
</reference>
<comment type="caution">
    <text evidence="1">The sequence shown here is derived from an EMBL/GenBank/DDBJ whole genome shotgun (WGS) entry which is preliminary data.</text>
</comment>
<gene>
    <name evidence="1" type="ORF">FisN_12Lh091</name>
</gene>
<dbReference type="InParanoid" id="A0A1Z5JMF3"/>
<keyword evidence="2" id="KW-1185">Reference proteome</keyword>
<evidence type="ECO:0000313" key="2">
    <source>
        <dbReference type="Proteomes" id="UP000198406"/>
    </source>
</evidence>
<dbReference type="Proteomes" id="UP000198406">
    <property type="component" value="Unassembled WGS sequence"/>
</dbReference>
<dbReference type="PANTHER" id="PTHR31591">
    <property type="entry name" value="UPF0613 PROTEIN PB24D3.06C"/>
    <property type="match status" value="1"/>
</dbReference>
<dbReference type="InterPro" id="IPR013744">
    <property type="entry name" value="SidJ"/>
</dbReference>
<organism evidence="1 2">
    <name type="scientific">Fistulifera solaris</name>
    <name type="common">Oleaginous diatom</name>
    <dbReference type="NCBI Taxonomy" id="1519565"/>
    <lineage>
        <taxon>Eukaryota</taxon>
        <taxon>Sar</taxon>
        <taxon>Stramenopiles</taxon>
        <taxon>Ochrophyta</taxon>
        <taxon>Bacillariophyta</taxon>
        <taxon>Bacillariophyceae</taxon>
        <taxon>Bacillariophycidae</taxon>
        <taxon>Naviculales</taxon>
        <taxon>Naviculaceae</taxon>
        <taxon>Fistulifera</taxon>
    </lineage>
</organism>
<dbReference type="Pfam" id="PF08538">
    <property type="entry name" value="DUF1749"/>
    <property type="match status" value="1"/>
</dbReference>
<dbReference type="OrthoDB" id="10034502at2759"/>
<dbReference type="AlphaFoldDB" id="A0A1Z5JMF3"/>